<protein>
    <submittedName>
        <fullName evidence="8">Cytochrome P450</fullName>
    </submittedName>
</protein>
<dbReference type="InterPro" id="IPR017972">
    <property type="entry name" value="Cyt_P450_CS"/>
</dbReference>
<evidence type="ECO:0000256" key="1">
    <source>
        <dbReference type="ARBA" id="ARBA00001971"/>
    </source>
</evidence>
<keyword evidence="7" id="KW-0503">Monooxygenase</keyword>
<evidence type="ECO:0000256" key="2">
    <source>
        <dbReference type="ARBA" id="ARBA00010617"/>
    </source>
</evidence>
<gene>
    <name evidence="8" type="ORF">GGX14DRAFT_461404</name>
</gene>
<dbReference type="CDD" id="cd11041">
    <property type="entry name" value="CYP503A1-like"/>
    <property type="match status" value="1"/>
</dbReference>
<evidence type="ECO:0000256" key="6">
    <source>
        <dbReference type="PIRSR" id="PIRSR602403-1"/>
    </source>
</evidence>
<dbReference type="EMBL" id="JARJCW010000050">
    <property type="protein sequence ID" value="KAJ7203517.1"/>
    <property type="molecule type" value="Genomic_DNA"/>
</dbReference>
<comment type="caution">
    <text evidence="8">The sequence shown here is derived from an EMBL/GenBank/DDBJ whole genome shotgun (WGS) entry which is preliminary data.</text>
</comment>
<keyword evidence="3 6" id="KW-0479">Metal-binding</keyword>
<dbReference type="InterPro" id="IPR002403">
    <property type="entry name" value="Cyt_P450_E_grp-IV"/>
</dbReference>
<dbReference type="Proteomes" id="UP001219525">
    <property type="component" value="Unassembled WGS sequence"/>
</dbReference>
<proteinExistence type="inferred from homology"/>
<evidence type="ECO:0000313" key="8">
    <source>
        <dbReference type="EMBL" id="KAJ7203517.1"/>
    </source>
</evidence>
<name>A0AAD6Y9A2_9AGAR</name>
<keyword evidence="9" id="KW-1185">Reference proteome</keyword>
<dbReference type="InterPro" id="IPR001128">
    <property type="entry name" value="Cyt_P450"/>
</dbReference>
<dbReference type="PRINTS" id="PR00465">
    <property type="entry name" value="EP450IV"/>
</dbReference>
<dbReference type="GO" id="GO:0016705">
    <property type="term" value="F:oxidoreductase activity, acting on paired donors, with incorporation or reduction of molecular oxygen"/>
    <property type="evidence" value="ECO:0007669"/>
    <property type="project" value="InterPro"/>
</dbReference>
<dbReference type="GO" id="GO:0004497">
    <property type="term" value="F:monooxygenase activity"/>
    <property type="evidence" value="ECO:0007669"/>
    <property type="project" value="UniProtKB-KW"/>
</dbReference>
<keyword evidence="4 7" id="KW-0560">Oxidoreductase</keyword>
<dbReference type="Gene3D" id="1.10.630.10">
    <property type="entry name" value="Cytochrome P450"/>
    <property type="match status" value="1"/>
</dbReference>
<evidence type="ECO:0000256" key="7">
    <source>
        <dbReference type="RuleBase" id="RU000461"/>
    </source>
</evidence>
<accession>A0AAD6Y9A2</accession>
<sequence length="502" mass="56681">MDIYVSSALTGLVVLLSAYLWAQYKPPNLSSIPAIRPTGLLFSYRGAYDYLQNAPKVVQQGYNKYKSSVFRVPYYDKWVVVVSSQQMVHELRTSRDQTLSPAFGAMFAADWTLGPTFVTNDYHVKVIQSAMTRSITARFADIKDEIFCAFQDEVKISEDEWVAVPALSTVLKVISRASNRLFVGLPLCRNPDYTKLTVEFAVDAMQSANVINLFPHFMKPIIGPWVSNLARDMRRAKKHLVPIIEERLRLEEQHGPNWADRPNDLISWLLEHAEGDERTPHNLTQRTLMINFLAIHTTANSFTQALFHLAHEPEKYAAPLREELLAAVEEEGWTKNAMGKCVKIDSFLRESQRFNGASAVNVNRLVVNPSGFTFSDGTHLPKGTFLSAATHAMHHDADNYENPDVFDGFRFAKMRGEEDASSIKYQMAAPDTKYLSFGLGRHACPGRFFAVNELKLMLAYILLNYDVKLEGPTRPPTEWFGTAAAASRHGKVLIRKRADLEL</sequence>
<evidence type="ECO:0000313" key="9">
    <source>
        <dbReference type="Proteomes" id="UP001219525"/>
    </source>
</evidence>
<comment type="cofactor">
    <cofactor evidence="1 6">
        <name>heme</name>
        <dbReference type="ChEBI" id="CHEBI:30413"/>
    </cofactor>
</comment>
<reference evidence="8" key="1">
    <citation type="submission" date="2023-03" db="EMBL/GenBank/DDBJ databases">
        <title>Massive genome expansion in bonnet fungi (Mycena s.s.) driven by repeated elements and novel gene families across ecological guilds.</title>
        <authorList>
            <consortium name="Lawrence Berkeley National Laboratory"/>
            <person name="Harder C.B."/>
            <person name="Miyauchi S."/>
            <person name="Viragh M."/>
            <person name="Kuo A."/>
            <person name="Thoen E."/>
            <person name="Andreopoulos B."/>
            <person name="Lu D."/>
            <person name="Skrede I."/>
            <person name="Drula E."/>
            <person name="Henrissat B."/>
            <person name="Morin E."/>
            <person name="Kohler A."/>
            <person name="Barry K."/>
            <person name="LaButti K."/>
            <person name="Morin E."/>
            <person name="Salamov A."/>
            <person name="Lipzen A."/>
            <person name="Mereny Z."/>
            <person name="Hegedus B."/>
            <person name="Baldrian P."/>
            <person name="Stursova M."/>
            <person name="Weitz H."/>
            <person name="Taylor A."/>
            <person name="Grigoriev I.V."/>
            <person name="Nagy L.G."/>
            <person name="Martin F."/>
            <person name="Kauserud H."/>
        </authorList>
    </citation>
    <scope>NUCLEOTIDE SEQUENCE</scope>
    <source>
        <strain evidence="8">9144</strain>
    </source>
</reference>
<evidence type="ECO:0000256" key="5">
    <source>
        <dbReference type="ARBA" id="ARBA00023004"/>
    </source>
</evidence>
<keyword evidence="5 6" id="KW-0408">Iron</keyword>
<evidence type="ECO:0000256" key="3">
    <source>
        <dbReference type="ARBA" id="ARBA00022723"/>
    </source>
</evidence>
<evidence type="ECO:0000256" key="4">
    <source>
        <dbReference type="ARBA" id="ARBA00023002"/>
    </source>
</evidence>
<feature type="binding site" description="axial binding residue" evidence="6">
    <location>
        <position position="444"/>
    </location>
    <ligand>
        <name>heme</name>
        <dbReference type="ChEBI" id="CHEBI:30413"/>
    </ligand>
    <ligandPart>
        <name>Fe</name>
        <dbReference type="ChEBI" id="CHEBI:18248"/>
    </ligandPart>
</feature>
<organism evidence="8 9">
    <name type="scientific">Mycena pura</name>
    <dbReference type="NCBI Taxonomy" id="153505"/>
    <lineage>
        <taxon>Eukaryota</taxon>
        <taxon>Fungi</taxon>
        <taxon>Dikarya</taxon>
        <taxon>Basidiomycota</taxon>
        <taxon>Agaricomycotina</taxon>
        <taxon>Agaricomycetes</taxon>
        <taxon>Agaricomycetidae</taxon>
        <taxon>Agaricales</taxon>
        <taxon>Marasmiineae</taxon>
        <taxon>Mycenaceae</taxon>
        <taxon>Mycena</taxon>
    </lineage>
</organism>
<dbReference type="InterPro" id="IPR036396">
    <property type="entry name" value="Cyt_P450_sf"/>
</dbReference>
<dbReference type="Pfam" id="PF00067">
    <property type="entry name" value="p450"/>
    <property type="match status" value="1"/>
</dbReference>
<dbReference type="SUPFAM" id="SSF48264">
    <property type="entry name" value="Cytochrome P450"/>
    <property type="match status" value="1"/>
</dbReference>
<dbReference type="GO" id="GO:0020037">
    <property type="term" value="F:heme binding"/>
    <property type="evidence" value="ECO:0007669"/>
    <property type="project" value="InterPro"/>
</dbReference>
<dbReference type="GO" id="GO:0005506">
    <property type="term" value="F:iron ion binding"/>
    <property type="evidence" value="ECO:0007669"/>
    <property type="project" value="InterPro"/>
</dbReference>
<dbReference type="PROSITE" id="PS00086">
    <property type="entry name" value="CYTOCHROME_P450"/>
    <property type="match status" value="1"/>
</dbReference>
<dbReference type="PANTHER" id="PTHR46206">
    <property type="entry name" value="CYTOCHROME P450"/>
    <property type="match status" value="1"/>
</dbReference>
<comment type="similarity">
    <text evidence="2 7">Belongs to the cytochrome P450 family.</text>
</comment>
<keyword evidence="6 7" id="KW-0349">Heme</keyword>
<dbReference type="AlphaFoldDB" id="A0AAD6Y9A2"/>